<proteinExistence type="predicted"/>
<name>A0A0A1GVK9_9LACO</name>
<dbReference type="Proteomes" id="UP000031620">
    <property type="component" value="Chromosome"/>
</dbReference>
<dbReference type="RefSeq" id="WP_041092706.1">
    <property type="nucleotide sequence ID" value="NZ_AP014680.1"/>
</dbReference>
<dbReference type="GO" id="GO:0005829">
    <property type="term" value="C:cytosol"/>
    <property type="evidence" value="ECO:0007669"/>
    <property type="project" value="TreeGrafter"/>
</dbReference>
<dbReference type="InterPro" id="IPR023198">
    <property type="entry name" value="PGP-like_dom2"/>
</dbReference>
<dbReference type="InterPro" id="IPR006439">
    <property type="entry name" value="HAD-SF_hydro_IA"/>
</dbReference>
<sequence>MKNFIFDVDGTLIDTREMYVPALQQTLENHGYAPTEDELNHSFGISGDDALKLIGVTDDDLRHTIFDEWAQLSAKNIDRVSVYAGIEEVLMKLKTYEQVKLVVATSKTTQDYEEGFKFRYKIGQLFDAYVTADDTVAHKPNPAPILAGMAKVDVGVNNSIYIGDTVHDLKAARAAKIKFGAAMWGTTQADKLVDADYLLNEPSDLLKLV</sequence>
<dbReference type="HOGENOM" id="CLU_045011_19_3_9"/>
<dbReference type="PANTHER" id="PTHR43434">
    <property type="entry name" value="PHOSPHOGLYCOLATE PHOSPHATASE"/>
    <property type="match status" value="1"/>
</dbReference>
<dbReference type="InterPro" id="IPR036412">
    <property type="entry name" value="HAD-like_sf"/>
</dbReference>
<keyword evidence="1" id="KW-0378">Hydrolase</keyword>
<dbReference type="KEGG" id="lho:LOOC260_104860"/>
<dbReference type="NCBIfam" id="TIGR01549">
    <property type="entry name" value="HAD-SF-IA-v1"/>
    <property type="match status" value="1"/>
</dbReference>
<gene>
    <name evidence="1" type="ORF">LOOC260_104860</name>
</gene>
<dbReference type="AlphaFoldDB" id="A0A0A1GVK9"/>
<dbReference type="GO" id="GO:0006281">
    <property type="term" value="P:DNA repair"/>
    <property type="evidence" value="ECO:0007669"/>
    <property type="project" value="TreeGrafter"/>
</dbReference>
<reference evidence="1 2" key="1">
    <citation type="submission" date="2014-11" db="EMBL/GenBank/DDBJ databases">
        <title>Complete genome sequence and analysis of Lactobacillus hokkaidonensis LOOC260T.</title>
        <authorList>
            <person name="Tanizawa Y."/>
            <person name="Tohno M."/>
            <person name="Kaminuma E."/>
            <person name="Nakamura Y."/>
            <person name="Arita M."/>
        </authorList>
    </citation>
    <scope>NUCLEOTIDE SEQUENCE [LARGE SCALE GENOMIC DNA]</scope>
    <source>
        <strain evidence="1 2">LOOC260</strain>
    </source>
</reference>
<dbReference type="SUPFAM" id="SSF56784">
    <property type="entry name" value="HAD-like"/>
    <property type="match status" value="1"/>
</dbReference>
<dbReference type="Pfam" id="PF13419">
    <property type="entry name" value="HAD_2"/>
    <property type="match status" value="1"/>
</dbReference>
<dbReference type="InterPro" id="IPR041492">
    <property type="entry name" value="HAD_2"/>
</dbReference>
<dbReference type="GO" id="GO:0008967">
    <property type="term" value="F:phosphoglycolate phosphatase activity"/>
    <property type="evidence" value="ECO:0007669"/>
    <property type="project" value="TreeGrafter"/>
</dbReference>
<dbReference type="InterPro" id="IPR023214">
    <property type="entry name" value="HAD_sf"/>
</dbReference>
<dbReference type="Gene3D" id="3.40.50.1000">
    <property type="entry name" value="HAD superfamily/HAD-like"/>
    <property type="match status" value="1"/>
</dbReference>
<dbReference type="EMBL" id="AP014680">
    <property type="protein sequence ID" value="BAP85049.1"/>
    <property type="molecule type" value="Genomic_DNA"/>
</dbReference>
<dbReference type="Gene3D" id="1.10.150.240">
    <property type="entry name" value="Putative phosphatase, domain 2"/>
    <property type="match status" value="1"/>
</dbReference>
<accession>A0A0A1GVK9</accession>
<protein>
    <submittedName>
        <fullName evidence="1">HAD family hydrolase</fullName>
    </submittedName>
</protein>
<dbReference type="STRING" id="1291742.LOOC260_104860"/>
<evidence type="ECO:0000313" key="1">
    <source>
        <dbReference type="EMBL" id="BAP85049.1"/>
    </source>
</evidence>
<dbReference type="SFLD" id="SFLDS00003">
    <property type="entry name" value="Haloacid_Dehalogenase"/>
    <property type="match status" value="1"/>
</dbReference>
<dbReference type="SFLD" id="SFLDG01129">
    <property type="entry name" value="C1.5:_HAD__Beta-PGM__Phosphata"/>
    <property type="match status" value="1"/>
</dbReference>
<evidence type="ECO:0000313" key="2">
    <source>
        <dbReference type="Proteomes" id="UP000031620"/>
    </source>
</evidence>
<dbReference type="InterPro" id="IPR050155">
    <property type="entry name" value="HAD-like_hydrolase_sf"/>
</dbReference>
<dbReference type="PANTHER" id="PTHR43434:SF1">
    <property type="entry name" value="PHOSPHOGLYCOLATE PHOSPHATASE"/>
    <property type="match status" value="1"/>
</dbReference>
<organism evidence="1 2">
    <name type="scientific">Paucilactobacillus hokkaidonensis JCM 18461</name>
    <dbReference type="NCBI Taxonomy" id="1291742"/>
    <lineage>
        <taxon>Bacteria</taxon>
        <taxon>Bacillati</taxon>
        <taxon>Bacillota</taxon>
        <taxon>Bacilli</taxon>
        <taxon>Lactobacillales</taxon>
        <taxon>Lactobacillaceae</taxon>
        <taxon>Paucilactobacillus</taxon>
    </lineage>
</organism>